<feature type="chain" id="PRO_5003221592" description="DUF4124 domain-containing protein" evidence="2">
    <location>
        <begin position="41"/>
        <end position="175"/>
    </location>
</feature>
<dbReference type="EMBL" id="AEQP01000002">
    <property type="protein sequence ID" value="EFV95668.1"/>
    <property type="molecule type" value="Genomic_DNA"/>
</dbReference>
<organism evidence="3 4">
    <name type="scientific">Lautropia mirabilis ATCC 51599</name>
    <dbReference type="NCBI Taxonomy" id="887898"/>
    <lineage>
        <taxon>Bacteria</taxon>
        <taxon>Pseudomonadati</taxon>
        <taxon>Pseudomonadota</taxon>
        <taxon>Betaproteobacteria</taxon>
        <taxon>Burkholderiales</taxon>
        <taxon>Burkholderiaceae</taxon>
        <taxon>Lautropia</taxon>
    </lineage>
</organism>
<comment type="caution">
    <text evidence="3">The sequence shown here is derived from an EMBL/GenBank/DDBJ whole genome shotgun (WGS) entry which is preliminary data.</text>
</comment>
<reference evidence="3 4" key="1">
    <citation type="submission" date="2010-12" db="EMBL/GenBank/DDBJ databases">
        <authorList>
            <person name="Muzny D."/>
            <person name="Qin X."/>
            <person name="Deng J."/>
            <person name="Jiang H."/>
            <person name="Liu Y."/>
            <person name="Qu J."/>
            <person name="Song X.-Z."/>
            <person name="Zhang L."/>
            <person name="Thornton R."/>
            <person name="Coyle M."/>
            <person name="Francisco L."/>
            <person name="Jackson L."/>
            <person name="Javaid M."/>
            <person name="Korchina V."/>
            <person name="Kovar C."/>
            <person name="Mata R."/>
            <person name="Mathew T."/>
            <person name="Ngo R."/>
            <person name="Nguyen L."/>
            <person name="Nguyen N."/>
            <person name="Okwuonu G."/>
            <person name="Ongeri F."/>
            <person name="Pham C."/>
            <person name="Simmons D."/>
            <person name="Wilczek-Boney K."/>
            <person name="Hale W."/>
            <person name="Jakkamsetti A."/>
            <person name="Pham P."/>
            <person name="Ruth R."/>
            <person name="San Lucas F."/>
            <person name="Warren J."/>
            <person name="Zhang J."/>
            <person name="Zhao Z."/>
            <person name="Zhou C."/>
            <person name="Zhu D."/>
            <person name="Lee S."/>
            <person name="Bess C."/>
            <person name="Blankenburg K."/>
            <person name="Forbes L."/>
            <person name="Fu Q."/>
            <person name="Gubbala S."/>
            <person name="Hirani K."/>
            <person name="Jayaseelan J.C."/>
            <person name="Lara F."/>
            <person name="Munidasa M."/>
            <person name="Palculict T."/>
            <person name="Patil S."/>
            <person name="Pu L.-L."/>
            <person name="Saada N."/>
            <person name="Tang L."/>
            <person name="Weissenberger G."/>
            <person name="Zhu Y."/>
            <person name="Hemphill L."/>
            <person name="Shang Y."/>
            <person name="Youmans B."/>
            <person name="Ayvaz T."/>
            <person name="Ross M."/>
            <person name="Santibanez J."/>
            <person name="Aqrawi P."/>
            <person name="Gross S."/>
            <person name="Joshi V."/>
            <person name="Fowler G."/>
            <person name="Nazareth L."/>
            <person name="Reid J."/>
            <person name="Worley K."/>
            <person name="Petrosino J."/>
            <person name="Highlander S."/>
            <person name="Gibbs R."/>
        </authorList>
    </citation>
    <scope>NUCLEOTIDE SEQUENCE [LARGE SCALE GENOMIC DNA]</scope>
    <source>
        <strain evidence="3 4">ATCC 51599</strain>
    </source>
</reference>
<accession>E7RV64</accession>
<protein>
    <recommendedName>
        <fullName evidence="5">DUF4124 domain-containing protein</fullName>
    </recommendedName>
</protein>
<dbReference type="HOGENOM" id="CLU_099362_2_0_4"/>
<dbReference type="Proteomes" id="UP000011021">
    <property type="component" value="Unassembled WGS sequence"/>
</dbReference>
<name>E7RV64_9BURK</name>
<gene>
    <name evidence="3" type="ORF">HMPREF0551_0576</name>
</gene>
<dbReference type="AlphaFoldDB" id="E7RV64"/>
<sequence>MNMKAHDDAGLRHSVVMKGQLLLAAALLGAGMASAPVALAQSATTVYRCDGPDGTPLYQNALGKGCRQLDLPPINSVPAARLPTGSGSGGKSARVSDSQQRGRDSDRRRILEKELAKEQSRLDALKQEYNDGSPERLGDERNYQKYLDRVDRLKDEVAQAAQNVSSIRREIDSLP</sequence>
<feature type="signal peptide" evidence="2">
    <location>
        <begin position="1"/>
        <end position="40"/>
    </location>
</feature>
<evidence type="ECO:0000256" key="2">
    <source>
        <dbReference type="SAM" id="SignalP"/>
    </source>
</evidence>
<proteinExistence type="predicted"/>
<dbReference type="eggNOG" id="ENOG5032QZV">
    <property type="taxonomic scope" value="Bacteria"/>
</dbReference>
<keyword evidence="2" id="KW-0732">Signal</keyword>
<dbReference type="STRING" id="887898.HMPREF0551_0576"/>
<feature type="region of interest" description="Disordered" evidence="1">
    <location>
        <begin position="74"/>
        <end position="109"/>
    </location>
</feature>
<evidence type="ECO:0000256" key="1">
    <source>
        <dbReference type="SAM" id="MobiDB-lite"/>
    </source>
</evidence>
<keyword evidence="4" id="KW-1185">Reference proteome</keyword>
<evidence type="ECO:0000313" key="4">
    <source>
        <dbReference type="Proteomes" id="UP000011021"/>
    </source>
</evidence>
<evidence type="ECO:0008006" key="5">
    <source>
        <dbReference type="Google" id="ProtNLM"/>
    </source>
</evidence>
<evidence type="ECO:0000313" key="3">
    <source>
        <dbReference type="EMBL" id="EFV95668.1"/>
    </source>
</evidence>
<dbReference type="RefSeq" id="WP_005672623.1">
    <property type="nucleotide sequence ID" value="NZ_CP146288.1"/>
</dbReference>
<feature type="compositionally biased region" description="Basic and acidic residues" evidence="1">
    <location>
        <begin position="100"/>
        <end position="109"/>
    </location>
</feature>